<proteinExistence type="predicted"/>
<dbReference type="EMBL" id="BGZK01000302">
    <property type="protein sequence ID" value="GBP35392.1"/>
    <property type="molecule type" value="Genomic_DNA"/>
</dbReference>
<protein>
    <submittedName>
        <fullName evidence="2">Uncharacterized protein</fullName>
    </submittedName>
</protein>
<keyword evidence="3" id="KW-1185">Reference proteome</keyword>
<feature type="region of interest" description="Disordered" evidence="1">
    <location>
        <begin position="57"/>
        <end position="89"/>
    </location>
</feature>
<organism evidence="2 3">
    <name type="scientific">Eumeta variegata</name>
    <name type="common">Bagworm moth</name>
    <name type="synonym">Eumeta japonica</name>
    <dbReference type="NCBI Taxonomy" id="151549"/>
    <lineage>
        <taxon>Eukaryota</taxon>
        <taxon>Metazoa</taxon>
        <taxon>Ecdysozoa</taxon>
        <taxon>Arthropoda</taxon>
        <taxon>Hexapoda</taxon>
        <taxon>Insecta</taxon>
        <taxon>Pterygota</taxon>
        <taxon>Neoptera</taxon>
        <taxon>Endopterygota</taxon>
        <taxon>Lepidoptera</taxon>
        <taxon>Glossata</taxon>
        <taxon>Ditrysia</taxon>
        <taxon>Tineoidea</taxon>
        <taxon>Psychidae</taxon>
        <taxon>Oiketicinae</taxon>
        <taxon>Eumeta</taxon>
    </lineage>
</organism>
<evidence type="ECO:0000256" key="1">
    <source>
        <dbReference type="SAM" id="MobiDB-lite"/>
    </source>
</evidence>
<name>A0A4C1VAK4_EUMVA</name>
<reference evidence="2 3" key="1">
    <citation type="journal article" date="2019" name="Commun. Biol.">
        <title>The bagworm genome reveals a unique fibroin gene that provides high tensile strength.</title>
        <authorList>
            <person name="Kono N."/>
            <person name="Nakamura H."/>
            <person name="Ohtoshi R."/>
            <person name="Tomita M."/>
            <person name="Numata K."/>
            <person name="Arakawa K."/>
        </authorList>
    </citation>
    <scope>NUCLEOTIDE SEQUENCE [LARGE SCALE GENOMIC DNA]</scope>
</reference>
<sequence length="89" mass="8847">MVPLMEEHLEFTKYGAGGGGARGRGGARDDVSFCRESGPTSADYCLSSRTYFGDDRINVSESTTGGRVAGGGGGGGGRQAAVGGGGGRI</sequence>
<evidence type="ECO:0000313" key="3">
    <source>
        <dbReference type="Proteomes" id="UP000299102"/>
    </source>
</evidence>
<accession>A0A4C1VAK4</accession>
<gene>
    <name evidence="2" type="ORF">EVAR_20765_1</name>
</gene>
<comment type="caution">
    <text evidence="2">The sequence shown here is derived from an EMBL/GenBank/DDBJ whole genome shotgun (WGS) entry which is preliminary data.</text>
</comment>
<dbReference type="Proteomes" id="UP000299102">
    <property type="component" value="Unassembled WGS sequence"/>
</dbReference>
<dbReference type="AlphaFoldDB" id="A0A4C1VAK4"/>
<feature type="compositionally biased region" description="Gly residues" evidence="1">
    <location>
        <begin position="67"/>
        <end position="89"/>
    </location>
</feature>
<evidence type="ECO:0000313" key="2">
    <source>
        <dbReference type="EMBL" id="GBP35392.1"/>
    </source>
</evidence>